<dbReference type="AlphaFoldDB" id="D8QFB4"/>
<dbReference type="Proteomes" id="UP000007431">
    <property type="component" value="Unassembled WGS sequence"/>
</dbReference>
<accession>D8QFB4</accession>
<dbReference type="KEGG" id="scm:SCHCO_02704936"/>
<proteinExistence type="predicted"/>
<evidence type="ECO:0008006" key="4">
    <source>
        <dbReference type="Google" id="ProtNLM"/>
    </source>
</evidence>
<dbReference type="eggNOG" id="ENOG502SGPP">
    <property type="taxonomic scope" value="Eukaryota"/>
</dbReference>
<feature type="compositionally biased region" description="Polar residues" evidence="1">
    <location>
        <begin position="15"/>
        <end position="29"/>
    </location>
</feature>
<feature type="region of interest" description="Disordered" evidence="1">
    <location>
        <begin position="755"/>
        <end position="785"/>
    </location>
</feature>
<evidence type="ECO:0000256" key="1">
    <source>
        <dbReference type="SAM" id="MobiDB-lite"/>
    </source>
</evidence>
<dbReference type="HOGENOM" id="CLU_357211_0_0_1"/>
<organism evidence="3">
    <name type="scientific">Schizophyllum commune (strain H4-8 / FGSC 9210)</name>
    <name type="common">Split gill fungus</name>
    <dbReference type="NCBI Taxonomy" id="578458"/>
    <lineage>
        <taxon>Eukaryota</taxon>
        <taxon>Fungi</taxon>
        <taxon>Dikarya</taxon>
        <taxon>Basidiomycota</taxon>
        <taxon>Agaricomycotina</taxon>
        <taxon>Agaricomycetes</taxon>
        <taxon>Agaricomycetidae</taxon>
        <taxon>Agaricales</taxon>
        <taxon>Schizophyllaceae</taxon>
        <taxon>Schizophyllum</taxon>
    </lineage>
</organism>
<dbReference type="GeneID" id="9591774"/>
<feature type="compositionally biased region" description="Acidic residues" evidence="1">
    <location>
        <begin position="167"/>
        <end position="177"/>
    </location>
</feature>
<gene>
    <name evidence="2" type="ORF">SCHCODRAFT_237344</name>
</gene>
<reference evidence="2 3" key="1">
    <citation type="journal article" date="2010" name="Nat. Biotechnol.">
        <title>Genome sequence of the model mushroom Schizophyllum commune.</title>
        <authorList>
            <person name="Ohm R.A."/>
            <person name="de Jong J.F."/>
            <person name="Lugones L.G."/>
            <person name="Aerts A."/>
            <person name="Kothe E."/>
            <person name="Stajich J.E."/>
            <person name="de Vries R.P."/>
            <person name="Record E."/>
            <person name="Levasseur A."/>
            <person name="Baker S.E."/>
            <person name="Bartholomew K.A."/>
            <person name="Coutinho P.M."/>
            <person name="Erdmann S."/>
            <person name="Fowler T.J."/>
            <person name="Gathman A.C."/>
            <person name="Lombard V."/>
            <person name="Henrissat B."/>
            <person name="Knabe N."/>
            <person name="Kuees U."/>
            <person name="Lilly W.W."/>
            <person name="Lindquist E."/>
            <person name="Lucas S."/>
            <person name="Magnuson J.K."/>
            <person name="Piumi F."/>
            <person name="Raudaskoski M."/>
            <person name="Salamov A."/>
            <person name="Schmutz J."/>
            <person name="Schwarze F.W.M.R."/>
            <person name="vanKuyk P.A."/>
            <person name="Horton J.S."/>
            <person name="Grigoriev I.V."/>
            <person name="Woesten H.A.B."/>
        </authorList>
    </citation>
    <scope>NUCLEOTIDE SEQUENCE [LARGE SCALE GENOMIC DNA]</scope>
    <source>
        <strain evidence="3">H4-8 / FGSC 9210</strain>
    </source>
</reference>
<sequence length="785" mass="87501">MSSNRISNLPPGSEIPSTSSAVPQSTPWGQQEGLEAPVPNASPITDDSAPKSSKRRWQHMNMATPDAPQAVAIGRTPQSEKEHAKYVRRKAKARQKEEEHTRTLARLAEVEGQRDLFFQQLEQARATIHELSRERDAAGPELPTLTPVPAVQQNAAPAMDQQPVSMDIDEPSMDIDEPSPQATQEPPPQEHATEVEVDSYADTPHSSSGRSPVRRPHEIGTHIGRELPPPLMDLTSYDGHPPAVPDIQFASGLRVCAPYLTDDKDWEKNALAFEEDMMRKAADIYKMSTDRPDMVWHREFSTYEETAKVVDEGMSQGVVVVIHNYPDSVDAACRVNSWEDDPALQLPYLGQEPGRGVLGANLVAKRQFHEPSRVDASKRRSHEMDPYVTGSLVDFRSWLGDSGIVRCLLDLTVPMAQRDYISDVLSDGALECNARSHSFDYTAPHALVVDFLRIQNWFLLHTGRFVTLGHHDADGLATSIQIRGGGRKIWIVTRGYQPVLQSKTWSQHEAQREHEKMVAEFKRQVLDAATDTWGETDDPTVPADQRKPPIDACVLDVSAGMMVFQPPGVVHTVMTPVHTASAGAHILGFGHLHLTEFVRYCQVHNSDIESTNHDHACSVQTMLISMAAALPARLRNGYVVYRKPMIALTLMLLEPQLYIRMDDRILQTCDAEEIALRKRLARPNWEEGGCDVDKLAKAVVNRIALQLRRRKVGASFRTVGREYLLEGVEKGLDWQHPGDVVDLRGCIDHFNDTHVRDYESSDTPPAPAPAPRAKKAGGKKTTKRR</sequence>
<feature type="compositionally biased region" description="Basic residues" evidence="1">
    <location>
        <begin position="772"/>
        <end position="785"/>
    </location>
</feature>
<dbReference type="EMBL" id="GL377311">
    <property type="protein sequence ID" value="EFI93382.1"/>
    <property type="molecule type" value="Genomic_DNA"/>
</dbReference>
<dbReference type="RefSeq" id="XP_003028285.1">
    <property type="nucleotide sequence ID" value="XM_003028239.1"/>
</dbReference>
<keyword evidence="3" id="KW-1185">Reference proteome</keyword>
<dbReference type="OrthoDB" id="2635829at2759"/>
<protein>
    <recommendedName>
        <fullName evidence="4">JmjC domain-containing protein</fullName>
    </recommendedName>
</protein>
<feature type="region of interest" description="Disordered" evidence="1">
    <location>
        <begin position="165"/>
        <end position="233"/>
    </location>
</feature>
<feature type="region of interest" description="Disordered" evidence="1">
    <location>
        <begin position="1"/>
        <end position="101"/>
    </location>
</feature>
<evidence type="ECO:0000313" key="2">
    <source>
        <dbReference type="EMBL" id="EFI93382.1"/>
    </source>
</evidence>
<name>D8QFB4_SCHCM</name>
<evidence type="ECO:0000313" key="3">
    <source>
        <dbReference type="Proteomes" id="UP000007431"/>
    </source>
</evidence>
<dbReference type="VEuPathDB" id="FungiDB:SCHCODRAFT_02704936"/>
<feature type="compositionally biased region" description="Basic and acidic residues" evidence="1">
    <location>
        <begin position="215"/>
        <end position="225"/>
    </location>
</feature>
<dbReference type="OMA" id="DICTHMS"/>
<dbReference type="InParanoid" id="D8QFB4"/>